<sequence length="107" mass="11820">MIVRFAIRVTLPLEEVPCAQLLIAMSTCEVFWMPRLAQGRYHLRSAAASLLGCVDTLAAHVGLKIAEHRIQLILLQRLALSWMVEMGRVSLSDVNAGLRALVGQRAL</sequence>
<reference evidence="1 2" key="1">
    <citation type="submission" date="2015-09" db="EMBL/GenBank/DDBJ databases">
        <title>Trachymyrmex zeteki WGS genome.</title>
        <authorList>
            <person name="Nygaard S."/>
            <person name="Hu H."/>
            <person name="Boomsma J."/>
            <person name="Zhang G."/>
        </authorList>
    </citation>
    <scope>NUCLEOTIDE SEQUENCE [LARGE SCALE GENOMIC DNA]</scope>
    <source>
        <strain evidence="1">Tzet28-1</strain>
        <tissue evidence="1">Whole body</tissue>
    </source>
</reference>
<evidence type="ECO:0000313" key="2">
    <source>
        <dbReference type="Proteomes" id="UP000075809"/>
    </source>
</evidence>
<gene>
    <name evidence="1" type="ORF">ALC60_10632</name>
</gene>
<proteinExistence type="predicted"/>
<dbReference type="Proteomes" id="UP000075809">
    <property type="component" value="Unassembled WGS sequence"/>
</dbReference>
<evidence type="ECO:0000313" key="1">
    <source>
        <dbReference type="EMBL" id="KYQ50318.1"/>
    </source>
</evidence>
<keyword evidence="2" id="KW-1185">Reference proteome</keyword>
<organism evidence="1 2">
    <name type="scientific">Mycetomoellerius zeteki</name>
    <dbReference type="NCBI Taxonomy" id="64791"/>
    <lineage>
        <taxon>Eukaryota</taxon>
        <taxon>Metazoa</taxon>
        <taxon>Ecdysozoa</taxon>
        <taxon>Arthropoda</taxon>
        <taxon>Hexapoda</taxon>
        <taxon>Insecta</taxon>
        <taxon>Pterygota</taxon>
        <taxon>Neoptera</taxon>
        <taxon>Endopterygota</taxon>
        <taxon>Hymenoptera</taxon>
        <taxon>Apocrita</taxon>
        <taxon>Aculeata</taxon>
        <taxon>Formicoidea</taxon>
        <taxon>Formicidae</taxon>
        <taxon>Myrmicinae</taxon>
        <taxon>Mycetomoellerius</taxon>
    </lineage>
</organism>
<protein>
    <submittedName>
        <fullName evidence="1">Uncharacterized protein</fullName>
    </submittedName>
</protein>
<accession>A0A151WR81</accession>
<dbReference type="EMBL" id="KQ982813">
    <property type="protein sequence ID" value="KYQ50318.1"/>
    <property type="molecule type" value="Genomic_DNA"/>
</dbReference>
<dbReference type="AlphaFoldDB" id="A0A151WR81"/>
<name>A0A151WR81_9HYME</name>